<dbReference type="AlphaFoldDB" id="A0A6B9V5S1"/>
<feature type="coiled-coil region" evidence="1">
    <location>
        <begin position="443"/>
        <end position="470"/>
    </location>
</feature>
<accession>A0A6B9V5S1</accession>
<reference evidence="3 4" key="1">
    <citation type="submission" date="2020-01" db="EMBL/GenBank/DDBJ databases">
        <title>Genome sequence of Arachis hypogaea, cultivar Shitouqi.</title>
        <authorList>
            <person name="Zhuang W."/>
            <person name="Chen H."/>
            <person name="Varshney R."/>
            <person name="Wang D."/>
            <person name="Ming R."/>
        </authorList>
    </citation>
    <scope>NUCLEOTIDE SEQUENCE [LARGE SCALE GENOMIC DNA]</scope>
    <source>
        <tissue evidence="3">Young leaf</tissue>
    </source>
</reference>
<dbReference type="InterPro" id="IPR007321">
    <property type="entry name" value="Transposase_28"/>
</dbReference>
<name>A0A6B9V5S1_ARAHY</name>
<feature type="domain" description="Transposase (putative) gypsy type" evidence="2">
    <location>
        <begin position="87"/>
        <end position="147"/>
    </location>
</feature>
<dbReference type="PANTHER" id="PTHR31099:SF49">
    <property type="entry name" value="MYOSIN HEAVY CHAIN-LIKE PROTEIN"/>
    <property type="match status" value="1"/>
</dbReference>
<proteinExistence type="predicted"/>
<protein>
    <recommendedName>
        <fullName evidence="2">Transposase (putative) gypsy type domain-containing protein</fullName>
    </recommendedName>
</protein>
<evidence type="ECO:0000259" key="2">
    <source>
        <dbReference type="Pfam" id="PF04195"/>
    </source>
</evidence>
<organism evidence="3 4">
    <name type="scientific">Arachis hypogaea</name>
    <name type="common">Peanut</name>
    <dbReference type="NCBI Taxonomy" id="3818"/>
    <lineage>
        <taxon>Eukaryota</taxon>
        <taxon>Viridiplantae</taxon>
        <taxon>Streptophyta</taxon>
        <taxon>Embryophyta</taxon>
        <taxon>Tracheophyta</taxon>
        <taxon>Spermatophyta</taxon>
        <taxon>Magnoliopsida</taxon>
        <taxon>eudicotyledons</taxon>
        <taxon>Gunneridae</taxon>
        <taxon>Pentapetalae</taxon>
        <taxon>rosids</taxon>
        <taxon>fabids</taxon>
        <taxon>Fabales</taxon>
        <taxon>Fabaceae</taxon>
        <taxon>Papilionoideae</taxon>
        <taxon>50 kb inversion clade</taxon>
        <taxon>dalbergioids sensu lato</taxon>
        <taxon>Dalbergieae</taxon>
        <taxon>Pterocarpus clade</taxon>
        <taxon>Arachis</taxon>
    </lineage>
</organism>
<dbReference type="Proteomes" id="UP000464620">
    <property type="component" value="Chromosome B09"/>
</dbReference>
<dbReference type="Pfam" id="PF04195">
    <property type="entry name" value="Transposase_28"/>
    <property type="match status" value="1"/>
</dbReference>
<dbReference type="EMBL" id="CP031001">
    <property type="protein sequence ID" value="QHN76365.1"/>
    <property type="molecule type" value="Genomic_DNA"/>
</dbReference>
<dbReference type="PANTHER" id="PTHR31099">
    <property type="entry name" value="OS06G0165300 PROTEIN"/>
    <property type="match status" value="1"/>
</dbReference>
<evidence type="ECO:0000256" key="1">
    <source>
        <dbReference type="SAM" id="Coils"/>
    </source>
</evidence>
<sequence length="545" mass="61086">MAGEKLKEKLKAVEVREDDPYHWVQDDVKTRSSSFISIESLSDLRGIDFVRGGSGVVVEFQPCSSSDRACERRGDWEYFYMYTPCMVELGVKFPFSSFECDVLTQLNCAPSQLHPNSWAFLCAFQCLMEFLSFPCSLSLFFSLFQAKGVRKGLWVCFSSFPGRSVFLLYKSSFKNFKSLFVKVRSAESEYPFYLDDELSEKFPLYWCSEPTQILEASERSEEEEFVMNFLVESVAAGECLSIPDILRLYDSGDNEGLRAYIGGRVPLLDPNKLQSFLNKKKEKGVGSTGDRKDVGEQAFSFVAHPASSFKRKRDDTSLEVISEGDHEVVGGSGLAFDRQKKLHGFIAGSSSHSLWSEQFNFVGLSERASQYPGDMLMTRRAGMEVLGKFVQVVASRLLCIGRTVECVGAEHQEAVDKASTLEKSYTAWIADLEKVVKEKDEVATSAVAKAKEAEDEVVRLRDQIRLLQTEVKEHDVAKGRLTSRVHELEEAGMEMFSYGFDRAVSQVALLAPEFDCDKLDMTKIVVGGKLVVDGTAEEHDENAPS</sequence>
<evidence type="ECO:0000313" key="4">
    <source>
        <dbReference type="Proteomes" id="UP000464620"/>
    </source>
</evidence>
<keyword evidence="1" id="KW-0175">Coiled coil</keyword>
<gene>
    <name evidence="3" type="ORF">DS421_19g643240</name>
</gene>
<evidence type="ECO:0000313" key="3">
    <source>
        <dbReference type="EMBL" id="QHN76365.1"/>
    </source>
</evidence>